<feature type="repeat" description="PPR" evidence="2">
    <location>
        <begin position="292"/>
        <end position="326"/>
    </location>
</feature>
<dbReference type="InterPro" id="IPR011990">
    <property type="entry name" value="TPR-like_helical_dom_sf"/>
</dbReference>
<dbReference type="PANTHER" id="PTHR47926:SF491">
    <property type="entry name" value="(WILD MALAYSIAN BANANA) HYPOTHETICAL PROTEIN"/>
    <property type="match status" value="1"/>
</dbReference>
<evidence type="ECO:0000313" key="3">
    <source>
        <dbReference type="EMBL" id="CAH8354749.1"/>
    </source>
</evidence>
<evidence type="ECO:0000256" key="2">
    <source>
        <dbReference type="PROSITE-ProRule" id="PRU00708"/>
    </source>
</evidence>
<gene>
    <name evidence="3" type="ORF">ERUC_LOCUS20504</name>
</gene>
<dbReference type="EMBL" id="CAKOAT010197376">
    <property type="protein sequence ID" value="CAH8354749.1"/>
    <property type="molecule type" value="Genomic_DNA"/>
</dbReference>
<dbReference type="AlphaFoldDB" id="A0ABC8K787"/>
<dbReference type="Pfam" id="PF20431">
    <property type="entry name" value="E_motif"/>
    <property type="match status" value="1"/>
</dbReference>
<evidence type="ECO:0000256" key="1">
    <source>
        <dbReference type="ARBA" id="ARBA00022737"/>
    </source>
</evidence>
<accession>A0ABC8K787</accession>
<dbReference type="InterPro" id="IPR046960">
    <property type="entry name" value="PPR_At4g14850-like_plant"/>
</dbReference>
<organism evidence="3 4">
    <name type="scientific">Eruca vesicaria subsp. sativa</name>
    <name type="common">Garden rocket</name>
    <name type="synonym">Eruca sativa</name>
    <dbReference type="NCBI Taxonomy" id="29727"/>
    <lineage>
        <taxon>Eukaryota</taxon>
        <taxon>Viridiplantae</taxon>
        <taxon>Streptophyta</taxon>
        <taxon>Embryophyta</taxon>
        <taxon>Tracheophyta</taxon>
        <taxon>Spermatophyta</taxon>
        <taxon>Magnoliopsida</taxon>
        <taxon>eudicotyledons</taxon>
        <taxon>Gunneridae</taxon>
        <taxon>Pentapetalae</taxon>
        <taxon>rosids</taxon>
        <taxon>malvids</taxon>
        <taxon>Brassicales</taxon>
        <taxon>Brassicaceae</taxon>
        <taxon>Brassiceae</taxon>
        <taxon>Eruca</taxon>
    </lineage>
</organism>
<proteinExistence type="predicted"/>
<dbReference type="Pfam" id="PF01535">
    <property type="entry name" value="PPR"/>
    <property type="match status" value="3"/>
</dbReference>
<evidence type="ECO:0008006" key="5">
    <source>
        <dbReference type="Google" id="ProtNLM"/>
    </source>
</evidence>
<dbReference type="NCBIfam" id="TIGR00756">
    <property type="entry name" value="PPR"/>
    <property type="match status" value="3"/>
</dbReference>
<dbReference type="PANTHER" id="PTHR47926">
    <property type="entry name" value="PENTATRICOPEPTIDE REPEAT-CONTAINING PROTEIN"/>
    <property type="match status" value="1"/>
</dbReference>
<feature type="repeat" description="PPR" evidence="2">
    <location>
        <begin position="189"/>
        <end position="223"/>
    </location>
</feature>
<sequence>MVFFSSLVCRLNATTTKSTTHYITVLHRWNHHSTTPAKDESSVSISTLSPQDRNKLLAKLLSNSNSLARVRRIHGDIFRSRILDQDPIPFLRNNIMRAYLRHDSPLDAIQVYLAMVRSDVLPDRYTLPIVTKSAVQIHDLPLGKQFHSVAVKLGFVRDQFCESGFITLYCKAGKFRDARKVFDENPERKLGSWNAIIAGLNQVARAKEAVEMFVEMKRSGFEPDDFTMVSVTSACGGLGDLGLAFQLHRCVLEAIPEEKSDIMMMNSLIDMYGKCGRMDLASQVFDEMPVRNVVSWTSMIMSYAAHGRTLEALEAFRRMREAGVRPNNVTFVGVLGACVHGGLVEEGKGYFEMMKSEFGLEPGLSHYGCVVDLLSRDGRLEEAKMMVEGMPMKPSVAVWGSLMGGCEKFGDVEMAEWVAKHMVELEPWNDGVYVVLANVYASREMWKDVERVRKLMKENKLVKVPGYSYSTTGL</sequence>
<keyword evidence="1" id="KW-0677">Repeat</keyword>
<name>A0ABC8K787_ERUVS</name>
<dbReference type="SUPFAM" id="SSF48452">
    <property type="entry name" value="TPR-like"/>
    <property type="match status" value="1"/>
</dbReference>
<dbReference type="InterPro" id="IPR046848">
    <property type="entry name" value="E_motif"/>
</dbReference>
<dbReference type="Gene3D" id="1.25.40.10">
    <property type="entry name" value="Tetratricopeptide repeat domain"/>
    <property type="match status" value="3"/>
</dbReference>
<comment type="caution">
    <text evidence="3">The sequence shown here is derived from an EMBL/GenBank/DDBJ whole genome shotgun (WGS) entry which is preliminary data.</text>
</comment>
<protein>
    <recommendedName>
        <fullName evidence="5">Pentatricopeptide repeat-containing protein</fullName>
    </recommendedName>
</protein>
<dbReference type="Proteomes" id="UP001642260">
    <property type="component" value="Unassembled WGS sequence"/>
</dbReference>
<dbReference type="PROSITE" id="PS51375">
    <property type="entry name" value="PPR"/>
    <property type="match status" value="3"/>
</dbReference>
<dbReference type="Pfam" id="PF13041">
    <property type="entry name" value="PPR_2"/>
    <property type="match status" value="2"/>
</dbReference>
<dbReference type="FunFam" id="1.25.40.10:FF:001814">
    <property type="entry name" value="Pentatricopeptide repeat-containing protein At1g77170, mitochondrial"/>
    <property type="match status" value="1"/>
</dbReference>
<evidence type="ECO:0000313" key="4">
    <source>
        <dbReference type="Proteomes" id="UP001642260"/>
    </source>
</evidence>
<feature type="repeat" description="PPR" evidence="2">
    <location>
        <begin position="261"/>
        <end position="291"/>
    </location>
</feature>
<keyword evidence="4" id="KW-1185">Reference proteome</keyword>
<dbReference type="FunFam" id="1.25.40.10:FF:000090">
    <property type="entry name" value="Pentatricopeptide repeat-containing protein, chloroplastic"/>
    <property type="match status" value="1"/>
</dbReference>
<reference evidence="3 4" key="1">
    <citation type="submission" date="2022-03" db="EMBL/GenBank/DDBJ databases">
        <authorList>
            <person name="Macdonald S."/>
            <person name="Ahmed S."/>
            <person name="Newling K."/>
        </authorList>
    </citation>
    <scope>NUCLEOTIDE SEQUENCE [LARGE SCALE GENOMIC DNA]</scope>
</reference>
<dbReference type="InterPro" id="IPR002885">
    <property type="entry name" value="PPR_rpt"/>
</dbReference>